<evidence type="ECO:0000313" key="2">
    <source>
        <dbReference type="Proteomes" id="UP000276133"/>
    </source>
</evidence>
<dbReference type="Proteomes" id="UP000276133">
    <property type="component" value="Unassembled WGS sequence"/>
</dbReference>
<sequence length="242" mass="28135">MNGSLVLIALRIHCRDEANKNAINTKLAFFESLNLLISKSPSFKTSDWGNRTIGFKRRQKPFGQTQGLYHDLNKKKFKKKAKTSRALSAILKKLNLIVSNYFICIILNTNTQYNWLCECVHGSSRPYLAALMRPRTNRNEAKHKASKNVLLFGWCRTFALEVVIELKFVLFGDLFFQARTKEQKSNWHIFSFVVVVAKAKIYSNSNYSKNNQQERERKREKANSIKILERKRDTLVGEIRIN</sequence>
<gene>
    <name evidence="1" type="ORF">BpHYR1_028793</name>
</gene>
<reference evidence="1 2" key="1">
    <citation type="journal article" date="2018" name="Sci. Rep.">
        <title>Genomic signatures of local adaptation to the degree of environmental predictability in rotifers.</title>
        <authorList>
            <person name="Franch-Gras L."/>
            <person name="Hahn C."/>
            <person name="Garcia-Roger E.M."/>
            <person name="Carmona M.J."/>
            <person name="Serra M."/>
            <person name="Gomez A."/>
        </authorList>
    </citation>
    <scope>NUCLEOTIDE SEQUENCE [LARGE SCALE GENOMIC DNA]</scope>
    <source>
        <strain evidence="1">HYR1</strain>
    </source>
</reference>
<comment type="caution">
    <text evidence="1">The sequence shown here is derived from an EMBL/GenBank/DDBJ whole genome shotgun (WGS) entry which is preliminary data.</text>
</comment>
<evidence type="ECO:0000313" key="1">
    <source>
        <dbReference type="EMBL" id="RNA21238.1"/>
    </source>
</evidence>
<accession>A0A3M7RDB0</accession>
<name>A0A3M7RDB0_BRAPC</name>
<protein>
    <submittedName>
        <fullName evidence="1">Uncharacterized protein</fullName>
    </submittedName>
</protein>
<proteinExistence type="predicted"/>
<organism evidence="1 2">
    <name type="scientific">Brachionus plicatilis</name>
    <name type="common">Marine rotifer</name>
    <name type="synonym">Brachionus muelleri</name>
    <dbReference type="NCBI Taxonomy" id="10195"/>
    <lineage>
        <taxon>Eukaryota</taxon>
        <taxon>Metazoa</taxon>
        <taxon>Spiralia</taxon>
        <taxon>Gnathifera</taxon>
        <taxon>Rotifera</taxon>
        <taxon>Eurotatoria</taxon>
        <taxon>Monogononta</taxon>
        <taxon>Pseudotrocha</taxon>
        <taxon>Ploima</taxon>
        <taxon>Brachionidae</taxon>
        <taxon>Brachionus</taxon>
    </lineage>
</organism>
<dbReference type="EMBL" id="REGN01003706">
    <property type="protein sequence ID" value="RNA21238.1"/>
    <property type="molecule type" value="Genomic_DNA"/>
</dbReference>
<dbReference type="AlphaFoldDB" id="A0A3M7RDB0"/>
<keyword evidence="2" id="KW-1185">Reference proteome</keyword>